<dbReference type="RefSeq" id="WP_310279732.1">
    <property type="nucleotide sequence ID" value="NZ_JAVDWR010000010.1"/>
</dbReference>
<keyword evidence="2" id="KW-1185">Reference proteome</keyword>
<gene>
    <name evidence="1" type="ORF">J2W69_002919</name>
</gene>
<evidence type="ECO:0008006" key="3">
    <source>
        <dbReference type="Google" id="ProtNLM"/>
    </source>
</evidence>
<reference evidence="1 2" key="1">
    <citation type="submission" date="2023-07" db="EMBL/GenBank/DDBJ databases">
        <title>Sorghum-associated microbial communities from plants grown in Nebraska, USA.</title>
        <authorList>
            <person name="Schachtman D."/>
        </authorList>
    </citation>
    <scope>NUCLEOTIDE SEQUENCE [LARGE SCALE GENOMIC DNA]</scope>
    <source>
        <strain evidence="1 2">4138</strain>
    </source>
</reference>
<dbReference type="InterPro" id="IPR025427">
    <property type="entry name" value="DUF4160"/>
</dbReference>
<dbReference type="Proteomes" id="UP001257909">
    <property type="component" value="Unassembled WGS sequence"/>
</dbReference>
<proteinExistence type="predicted"/>
<dbReference type="EMBL" id="JAVDWR010000010">
    <property type="protein sequence ID" value="MDR7121962.1"/>
    <property type="molecule type" value="Genomic_DNA"/>
</dbReference>
<sequence>MKLQGTRWFYTESPQYIDSLDVLTEHLRSLLASGTYVNDDWDPDGPILVEAKELVERIDGMKIEIYAKEHPPPHFHVVTANYRASFTLDKCELLDGTLPSKQRRKIEYWFSTMNAKSALIEIWNRTRPEGCVVGQYVGKSN</sequence>
<organism evidence="1 2">
    <name type="scientific">Rheinheimera soli</name>
    <dbReference type="NCBI Taxonomy" id="443616"/>
    <lineage>
        <taxon>Bacteria</taxon>
        <taxon>Pseudomonadati</taxon>
        <taxon>Pseudomonadota</taxon>
        <taxon>Gammaproteobacteria</taxon>
        <taxon>Chromatiales</taxon>
        <taxon>Chromatiaceae</taxon>
        <taxon>Rheinheimera</taxon>
    </lineage>
</organism>
<protein>
    <recommendedName>
        <fullName evidence="3">DUF4160 domain-containing protein</fullName>
    </recommendedName>
</protein>
<evidence type="ECO:0000313" key="1">
    <source>
        <dbReference type="EMBL" id="MDR7121962.1"/>
    </source>
</evidence>
<accession>A0ABU1W1Y5</accession>
<evidence type="ECO:0000313" key="2">
    <source>
        <dbReference type="Proteomes" id="UP001257909"/>
    </source>
</evidence>
<comment type="caution">
    <text evidence="1">The sequence shown here is derived from an EMBL/GenBank/DDBJ whole genome shotgun (WGS) entry which is preliminary data.</text>
</comment>
<dbReference type="Pfam" id="PF13711">
    <property type="entry name" value="DUF4160"/>
    <property type="match status" value="1"/>
</dbReference>
<name>A0ABU1W1Y5_9GAMM</name>